<name>A0A1H0NX64_9BACT</name>
<organism evidence="3 4">
    <name type="scientific">Desulforhopalus singaporensis</name>
    <dbReference type="NCBI Taxonomy" id="91360"/>
    <lineage>
        <taxon>Bacteria</taxon>
        <taxon>Pseudomonadati</taxon>
        <taxon>Thermodesulfobacteriota</taxon>
        <taxon>Desulfobulbia</taxon>
        <taxon>Desulfobulbales</taxon>
        <taxon>Desulfocapsaceae</taxon>
        <taxon>Desulforhopalus</taxon>
    </lineage>
</organism>
<keyword evidence="1" id="KW-0812">Transmembrane</keyword>
<dbReference type="InterPro" id="IPR002491">
    <property type="entry name" value="ABC_transptr_periplasmic_BD"/>
</dbReference>
<dbReference type="InterPro" id="IPR050902">
    <property type="entry name" value="ABC_Transporter_SBP"/>
</dbReference>
<dbReference type="SUPFAM" id="SSF53807">
    <property type="entry name" value="Helical backbone' metal receptor"/>
    <property type="match status" value="1"/>
</dbReference>
<dbReference type="EMBL" id="FNJI01000008">
    <property type="protein sequence ID" value="SDO97271.1"/>
    <property type="molecule type" value="Genomic_DNA"/>
</dbReference>
<accession>A0A1H0NX64</accession>
<evidence type="ECO:0000259" key="2">
    <source>
        <dbReference type="PROSITE" id="PS50983"/>
    </source>
</evidence>
<dbReference type="AlphaFoldDB" id="A0A1H0NX64"/>
<gene>
    <name evidence="3" type="ORF">SAMN05660330_01484</name>
</gene>
<dbReference type="PROSITE" id="PS50983">
    <property type="entry name" value="FE_B12_PBP"/>
    <property type="match status" value="1"/>
</dbReference>
<reference evidence="3 4" key="1">
    <citation type="submission" date="2016-10" db="EMBL/GenBank/DDBJ databases">
        <authorList>
            <person name="de Groot N.N."/>
        </authorList>
    </citation>
    <scope>NUCLEOTIDE SEQUENCE [LARGE SCALE GENOMIC DNA]</scope>
    <source>
        <strain evidence="3 4">DSM 12130</strain>
    </source>
</reference>
<keyword evidence="4" id="KW-1185">Reference proteome</keyword>
<keyword evidence="1" id="KW-0472">Membrane</keyword>
<keyword evidence="1" id="KW-1133">Transmembrane helix</keyword>
<feature type="transmembrane region" description="Helical" evidence="1">
    <location>
        <begin position="12"/>
        <end position="30"/>
    </location>
</feature>
<evidence type="ECO:0000313" key="4">
    <source>
        <dbReference type="Proteomes" id="UP000199073"/>
    </source>
</evidence>
<protein>
    <submittedName>
        <fullName evidence="3">Iron complex transport system substrate-binding protein</fullName>
    </submittedName>
</protein>
<dbReference type="Pfam" id="PF01497">
    <property type="entry name" value="Peripla_BP_2"/>
    <property type="match status" value="1"/>
</dbReference>
<dbReference type="Gene3D" id="3.40.50.1980">
    <property type="entry name" value="Nitrogenase molybdenum iron protein domain"/>
    <property type="match status" value="2"/>
</dbReference>
<dbReference type="STRING" id="91360.SAMN05660330_01484"/>
<dbReference type="PANTHER" id="PTHR30535:SF34">
    <property type="entry name" value="MOLYBDATE-BINDING PROTEIN MOLA"/>
    <property type="match status" value="1"/>
</dbReference>
<dbReference type="RefSeq" id="WP_176761123.1">
    <property type="nucleotide sequence ID" value="NZ_FNJI01000008.1"/>
</dbReference>
<dbReference type="Proteomes" id="UP000199073">
    <property type="component" value="Unassembled WGS sequence"/>
</dbReference>
<evidence type="ECO:0000256" key="1">
    <source>
        <dbReference type="SAM" id="Phobius"/>
    </source>
</evidence>
<dbReference type="GO" id="GO:0071281">
    <property type="term" value="P:cellular response to iron ion"/>
    <property type="evidence" value="ECO:0007669"/>
    <property type="project" value="TreeGrafter"/>
</dbReference>
<dbReference type="PANTHER" id="PTHR30535">
    <property type="entry name" value="VITAMIN B12-BINDING PROTEIN"/>
    <property type="match status" value="1"/>
</dbReference>
<feature type="domain" description="Fe/B12 periplasmic-binding" evidence="2">
    <location>
        <begin position="57"/>
        <end position="317"/>
    </location>
</feature>
<proteinExistence type="predicted"/>
<evidence type="ECO:0000313" key="3">
    <source>
        <dbReference type="EMBL" id="SDO97271.1"/>
    </source>
</evidence>
<sequence length="324" mass="36203">MLQPFQSGSGKLPGIIVGLVLLVFFLAAAVKTPAAEPVTVILDAHGNRIEVKKPFTRIISLYSAHTENICSFGAAELLVGISTSDDYPEEILDRTRFSYREDPEKFIAYTPDLVLVRPMIERSYPQFLEKLRRSGITVISLQPNSVSEMFDYWRTLGVLTGKVQAANDMITDFQNRLQHIKDSVLAIDDTDRPLVYFESIHTKSKTFAPESIGAYVLEQAGGRNVASDAVQVRKTNIAYFGKEQLLSNGEEVDFFLAQVGRMNPVSVDTITSEPGFDAIKAVREKKVYLIEEQLVSRPTLRIITGIEKLHNLFFNTTAREPGLL</sequence>